<evidence type="ECO:0000313" key="1">
    <source>
        <dbReference type="EMBL" id="MDQ0378085.1"/>
    </source>
</evidence>
<accession>A0ABU0ET46</accession>
<dbReference type="EMBL" id="JAUSUT010000001">
    <property type="protein sequence ID" value="MDQ0378085.1"/>
    <property type="molecule type" value="Genomic_DNA"/>
</dbReference>
<comment type="caution">
    <text evidence="1">The sequence shown here is derived from an EMBL/GenBank/DDBJ whole genome shotgun (WGS) entry which is preliminary data.</text>
</comment>
<name>A0ABU0ET46_9PSEU</name>
<dbReference type="RefSeq" id="WP_306990692.1">
    <property type="nucleotide sequence ID" value="NZ_JAUSUT010000001.1"/>
</dbReference>
<dbReference type="PROSITE" id="PS51257">
    <property type="entry name" value="PROKAR_LIPOPROTEIN"/>
    <property type="match status" value="1"/>
</dbReference>
<proteinExistence type="predicted"/>
<evidence type="ECO:0000313" key="2">
    <source>
        <dbReference type="Proteomes" id="UP001229651"/>
    </source>
</evidence>
<evidence type="ECO:0008006" key="3">
    <source>
        <dbReference type="Google" id="ProtNLM"/>
    </source>
</evidence>
<sequence>MEKQARTAGAFAGIACIASLLTGCTSMVTGTASPATTTNATTEADAFAGLKACQLLEQLNAGQGFNPGENKTRRNECGALKPGFASYSLVLDPVQGLEEFAATNTGVVNTSINGRDAMQADIPTGGCAVAIKVAEHARAMALVTMVRASEDAQACPNARALAERVEPLLPKTR</sequence>
<gene>
    <name evidence="1" type="ORF">FB470_002079</name>
</gene>
<keyword evidence="2" id="KW-1185">Reference proteome</keyword>
<dbReference type="Proteomes" id="UP001229651">
    <property type="component" value="Unassembled WGS sequence"/>
</dbReference>
<organism evidence="1 2">
    <name type="scientific">Amycolatopsis thermophila</name>
    <dbReference type="NCBI Taxonomy" id="206084"/>
    <lineage>
        <taxon>Bacteria</taxon>
        <taxon>Bacillati</taxon>
        <taxon>Actinomycetota</taxon>
        <taxon>Actinomycetes</taxon>
        <taxon>Pseudonocardiales</taxon>
        <taxon>Pseudonocardiaceae</taxon>
        <taxon>Amycolatopsis</taxon>
    </lineage>
</organism>
<protein>
    <recommendedName>
        <fullName evidence="3">DUF3558 domain-containing protein</fullName>
    </recommendedName>
</protein>
<reference evidence="1 2" key="1">
    <citation type="submission" date="2023-07" db="EMBL/GenBank/DDBJ databases">
        <title>Sequencing the genomes of 1000 actinobacteria strains.</title>
        <authorList>
            <person name="Klenk H.-P."/>
        </authorList>
    </citation>
    <scope>NUCLEOTIDE SEQUENCE [LARGE SCALE GENOMIC DNA]</scope>
    <source>
        <strain evidence="1 2">DSM 45805</strain>
    </source>
</reference>